<keyword evidence="4" id="KW-0500">Molybdenum</keyword>
<proteinExistence type="inferred from homology"/>
<evidence type="ECO:0000256" key="1">
    <source>
        <dbReference type="ARBA" id="ARBA00009175"/>
    </source>
</evidence>
<dbReference type="GO" id="GO:0046872">
    <property type="term" value="F:metal ion binding"/>
    <property type="evidence" value="ECO:0007669"/>
    <property type="project" value="UniProtKB-KW"/>
</dbReference>
<dbReference type="NCBIfam" id="TIGR01256">
    <property type="entry name" value="modA"/>
    <property type="match status" value="1"/>
</dbReference>
<dbReference type="PANTHER" id="PTHR30632:SF0">
    <property type="entry name" value="SULFATE-BINDING PROTEIN"/>
    <property type="match status" value="1"/>
</dbReference>
<dbReference type="PIRSF" id="PIRSF004846">
    <property type="entry name" value="ModA"/>
    <property type="match status" value="1"/>
</dbReference>
<dbReference type="GO" id="GO:0015689">
    <property type="term" value="P:molybdate ion transport"/>
    <property type="evidence" value="ECO:0007669"/>
    <property type="project" value="InterPro"/>
</dbReference>
<evidence type="ECO:0000256" key="3">
    <source>
        <dbReference type="ARBA" id="ARBA00022729"/>
    </source>
</evidence>
<dbReference type="Pfam" id="PF13531">
    <property type="entry name" value="SBP_bac_11"/>
    <property type="match status" value="1"/>
</dbReference>
<dbReference type="PROSITE" id="PS51257">
    <property type="entry name" value="PROKAR_LIPOPROTEIN"/>
    <property type="match status" value="1"/>
</dbReference>
<dbReference type="Proteomes" id="UP000008495">
    <property type="component" value="Unassembled WGS sequence"/>
</dbReference>
<feature type="chain" id="PRO_5003895835" evidence="5">
    <location>
        <begin position="25"/>
        <end position="251"/>
    </location>
</feature>
<evidence type="ECO:0000313" key="6">
    <source>
        <dbReference type="EMBL" id="GAB78397.1"/>
    </source>
</evidence>
<gene>
    <name evidence="6" type="primary">modA</name>
    <name evidence="6" type="ORF">AUCHE_09_00030</name>
</gene>
<dbReference type="RefSeq" id="WP_006503152.1">
    <property type="nucleotide sequence ID" value="NZ_BAGZ01000009.1"/>
</dbReference>
<organism evidence="6 7">
    <name type="scientific">Austwickia chelonae NBRC 105200</name>
    <dbReference type="NCBI Taxonomy" id="1184607"/>
    <lineage>
        <taxon>Bacteria</taxon>
        <taxon>Bacillati</taxon>
        <taxon>Actinomycetota</taxon>
        <taxon>Actinomycetes</taxon>
        <taxon>Micrococcales</taxon>
        <taxon>Dermatophilaceae</taxon>
        <taxon>Austwickia</taxon>
    </lineage>
</organism>
<evidence type="ECO:0000256" key="5">
    <source>
        <dbReference type="SAM" id="SignalP"/>
    </source>
</evidence>
<dbReference type="STRING" id="100225.SAMN05421595_2663"/>
<keyword evidence="3 5" id="KW-0732">Signal</keyword>
<evidence type="ECO:0000313" key="7">
    <source>
        <dbReference type="Proteomes" id="UP000008495"/>
    </source>
</evidence>
<accession>K6W978</accession>
<dbReference type="InterPro" id="IPR050682">
    <property type="entry name" value="ModA/WtpA"/>
</dbReference>
<dbReference type="PANTHER" id="PTHR30632">
    <property type="entry name" value="MOLYBDATE-BINDING PERIPLASMIC PROTEIN"/>
    <property type="match status" value="1"/>
</dbReference>
<feature type="signal peptide" evidence="5">
    <location>
        <begin position="1"/>
        <end position="24"/>
    </location>
</feature>
<dbReference type="InterPro" id="IPR005950">
    <property type="entry name" value="ModA"/>
</dbReference>
<feature type="binding site" evidence="4">
    <location>
        <position position="169"/>
    </location>
    <ligand>
        <name>molybdate</name>
        <dbReference type="ChEBI" id="CHEBI:36264"/>
    </ligand>
</feature>
<dbReference type="GO" id="GO:0030973">
    <property type="term" value="F:molybdate ion binding"/>
    <property type="evidence" value="ECO:0007669"/>
    <property type="project" value="TreeGrafter"/>
</dbReference>
<comment type="caution">
    <text evidence="6">The sequence shown here is derived from an EMBL/GenBank/DDBJ whole genome shotgun (WGS) entry which is preliminary data.</text>
</comment>
<feature type="binding site" evidence="4">
    <location>
        <position position="187"/>
    </location>
    <ligand>
        <name>molybdate</name>
        <dbReference type="ChEBI" id="CHEBI:36264"/>
    </ligand>
</feature>
<feature type="binding site" evidence="4">
    <location>
        <position position="67"/>
    </location>
    <ligand>
        <name>molybdate</name>
        <dbReference type="ChEBI" id="CHEBI:36264"/>
    </ligand>
</feature>
<comment type="similarity">
    <text evidence="1">Belongs to the bacterial solute-binding protein ModA family.</text>
</comment>
<dbReference type="AlphaFoldDB" id="K6W978"/>
<evidence type="ECO:0000256" key="4">
    <source>
        <dbReference type="PIRSR" id="PIRSR004846-1"/>
    </source>
</evidence>
<evidence type="ECO:0000256" key="2">
    <source>
        <dbReference type="ARBA" id="ARBA00022723"/>
    </source>
</evidence>
<dbReference type="eggNOG" id="COG0725">
    <property type="taxonomic scope" value="Bacteria"/>
</dbReference>
<dbReference type="OrthoDB" id="9785015at2"/>
<dbReference type="SUPFAM" id="SSF53850">
    <property type="entry name" value="Periplasmic binding protein-like II"/>
    <property type="match status" value="1"/>
</dbReference>
<sequence length="251" mass="25983">MKNIRRATPAALALTVLLTGCATATTQNKNAPTGPVTVFAAASLKGAFTEIAREHPDLKVTFNYDGSNSLVDQLAGGARADVLATADTKNMDKAQEKKVTAGDPKVFAGNILVLITPKDDPGQITGLDASLTGKKLVTCAAGVPCGNATRTLAENLGLTLQPVSEETKVTDVRGKVESGEADAGIVYATDAKASGDKVRTIAVPGSDKVVNRYPITLVKDADHEGTGKAFIAAVLSDKGRQILARHGFTTP</sequence>
<dbReference type="Gene3D" id="3.40.190.10">
    <property type="entry name" value="Periplasmic binding protein-like II"/>
    <property type="match status" value="2"/>
</dbReference>
<feature type="binding site" evidence="4">
    <location>
        <position position="43"/>
    </location>
    <ligand>
        <name>molybdate</name>
        <dbReference type="ChEBI" id="CHEBI:36264"/>
    </ligand>
</feature>
<reference evidence="6 7" key="1">
    <citation type="submission" date="2012-08" db="EMBL/GenBank/DDBJ databases">
        <title>Whole genome shotgun sequence of Austwickia chelonae NBRC 105200.</title>
        <authorList>
            <person name="Yoshida I."/>
            <person name="Hosoyama A."/>
            <person name="Tsuchikane K."/>
            <person name="Katsumata H."/>
            <person name="Ando Y."/>
            <person name="Ohji S."/>
            <person name="Hamada M."/>
            <person name="Tamura T."/>
            <person name="Yamazoe A."/>
            <person name="Yamazaki S."/>
            <person name="Fujita N."/>
        </authorList>
    </citation>
    <scope>NUCLEOTIDE SEQUENCE [LARGE SCALE GENOMIC DNA]</scope>
    <source>
        <strain evidence="6 7">NBRC 105200</strain>
    </source>
</reference>
<keyword evidence="2 4" id="KW-0479">Metal-binding</keyword>
<name>K6W978_9MICO</name>
<dbReference type="EMBL" id="BAGZ01000009">
    <property type="protein sequence ID" value="GAB78397.1"/>
    <property type="molecule type" value="Genomic_DNA"/>
</dbReference>
<protein>
    <submittedName>
        <fullName evidence="6">Molybdate ABC transporter substrate-binding protein</fullName>
    </submittedName>
</protein>
<keyword evidence="7" id="KW-1185">Reference proteome</keyword>